<feature type="transmembrane region" description="Helical" evidence="4">
    <location>
        <begin position="133"/>
        <end position="155"/>
    </location>
</feature>
<evidence type="ECO:0000256" key="2">
    <source>
        <dbReference type="ARBA" id="ARBA00006727"/>
    </source>
</evidence>
<feature type="region of interest" description="Disordered" evidence="3">
    <location>
        <begin position="581"/>
        <end position="790"/>
    </location>
</feature>
<proteinExistence type="inferred from homology"/>
<evidence type="ECO:0000256" key="3">
    <source>
        <dbReference type="SAM" id="MobiDB-lite"/>
    </source>
</evidence>
<feature type="transmembrane region" description="Helical" evidence="4">
    <location>
        <begin position="277"/>
        <end position="297"/>
    </location>
</feature>
<keyword evidence="4" id="KW-0472">Membrane</keyword>
<evidence type="ECO:0000256" key="4">
    <source>
        <dbReference type="SAM" id="Phobius"/>
    </source>
</evidence>
<feature type="transmembrane region" description="Helical" evidence="4">
    <location>
        <begin position="309"/>
        <end position="328"/>
    </location>
</feature>
<comment type="subcellular location">
    <subcellularLocation>
        <location evidence="1">Membrane</location>
        <topology evidence="1">Multi-pass membrane protein</topology>
    </subcellularLocation>
</comment>
<dbReference type="InterPro" id="IPR011701">
    <property type="entry name" value="MFS"/>
</dbReference>
<dbReference type="EMBL" id="CVQI01002669">
    <property type="protein sequence ID" value="CRK11982.1"/>
    <property type="molecule type" value="Genomic_DNA"/>
</dbReference>
<dbReference type="Pfam" id="PF07690">
    <property type="entry name" value="MFS_1"/>
    <property type="match status" value="1"/>
</dbReference>
<feature type="compositionally biased region" description="Acidic residues" evidence="3">
    <location>
        <begin position="672"/>
        <end position="681"/>
    </location>
</feature>
<dbReference type="SUPFAM" id="SSF103473">
    <property type="entry name" value="MFS general substrate transporter"/>
    <property type="match status" value="1"/>
</dbReference>
<feature type="transmembrane region" description="Helical" evidence="4">
    <location>
        <begin position="243"/>
        <end position="265"/>
    </location>
</feature>
<dbReference type="Gene3D" id="1.20.1250.20">
    <property type="entry name" value="MFS general substrate transporter like domains"/>
    <property type="match status" value="2"/>
</dbReference>
<dbReference type="CDD" id="cd17352">
    <property type="entry name" value="MFS_MCT_SLC16"/>
    <property type="match status" value="1"/>
</dbReference>
<dbReference type="PROSITE" id="PS50850">
    <property type="entry name" value="MFS"/>
    <property type="match status" value="1"/>
</dbReference>
<dbReference type="AlphaFoldDB" id="A0A0G4KQD1"/>
<reference evidence="7" key="1">
    <citation type="submission" date="2015-05" db="EMBL/GenBank/DDBJ databases">
        <authorList>
            <person name="Fogelqvist Johan"/>
        </authorList>
    </citation>
    <scope>NUCLEOTIDE SEQUENCE [LARGE SCALE GENOMIC DNA]</scope>
</reference>
<organism evidence="6 7">
    <name type="scientific">Verticillium longisporum</name>
    <name type="common">Verticillium dahliae var. longisporum</name>
    <dbReference type="NCBI Taxonomy" id="100787"/>
    <lineage>
        <taxon>Eukaryota</taxon>
        <taxon>Fungi</taxon>
        <taxon>Dikarya</taxon>
        <taxon>Ascomycota</taxon>
        <taxon>Pezizomycotina</taxon>
        <taxon>Sordariomycetes</taxon>
        <taxon>Hypocreomycetidae</taxon>
        <taxon>Glomerellales</taxon>
        <taxon>Plectosphaerellaceae</taxon>
        <taxon>Verticillium</taxon>
    </lineage>
</organism>
<feature type="compositionally biased region" description="Low complexity" evidence="3">
    <location>
        <begin position="468"/>
        <end position="480"/>
    </location>
</feature>
<dbReference type="PANTHER" id="PTHR11360:SF284">
    <property type="entry name" value="EG:103B4.3 PROTEIN-RELATED"/>
    <property type="match status" value="1"/>
</dbReference>
<keyword evidence="4" id="KW-1133">Transmembrane helix</keyword>
<evidence type="ECO:0000259" key="5">
    <source>
        <dbReference type="PROSITE" id="PS50850"/>
    </source>
</evidence>
<dbReference type="InterPro" id="IPR050327">
    <property type="entry name" value="Proton-linked_MCT"/>
</dbReference>
<comment type="similarity">
    <text evidence="2">Belongs to the major facilitator superfamily. Monocarboxylate porter (TC 2.A.1.13) family.</text>
</comment>
<name>A0A0G4KQD1_VERLO</name>
<feature type="compositionally biased region" description="Basic and acidic residues" evidence="3">
    <location>
        <begin position="662"/>
        <end position="671"/>
    </location>
</feature>
<evidence type="ECO:0000313" key="6">
    <source>
        <dbReference type="EMBL" id="CRK11982.1"/>
    </source>
</evidence>
<dbReference type="InterPro" id="IPR020846">
    <property type="entry name" value="MFS_dom"/>
</dbReference>
<evidence type="ECO:0000256" key="1">
    <source>
        <dbReference type="ARBA" id="ARBA00004141"/>
    </source>
</evidence>
<feature type="transmembrane region" description="Helical" evidence="4">
    <location>
        <begin position="200"/>
        <end position="222"/>
    </location>
</feature>
<feature type="transmembrane region" description="Helical" evidence="4">
    <location>
        <begin position="167"/>
        <end position="188"/>
    </location>
</feature>
<feature type="transmembrane region" description="Helical" evidence="4">
    <location>
        <begin position="377"/>
        <end position="399"/>
    </location>
</feature>
<dbReference type="GO" id="GO:0016020">
    <property type="term" value="C:membrane"/>
    <property type="evidence" value="ECO:0007669"/>
    <property type="project" value="UniProtKB-SubCell"/>
</dbReference>
<feature type="transmembrane region" description="Helical" evidence="4">
    <location>
        <begin position="42"/>
        <end position="62"/>
    </location>
</feature>
<feature type="compositionally biased region" description="Acidic residues" evidence="3">
    <location>
        <begin position="598"/>
        <end position="607"/>
    </location>
</feature>
<dbReference type="GO" id="GO:0022857">
    <property type="term" value="F:transmembrane transporter activity"/>
    <property type="evidence" value="ECO:0007669"/>
    <property type="project" value="InterPro"/>
</dbReference>
<feature type="transmembrane region" description="Helical" evidence="4">
    <location>
        <begin position="405"/>
        <end position="423"/>
    </location>
</feature>
<accession>A0A0G4KQD1</accession>
<dbReference type="InterPro" id="IPR036259">
    <property type="entry name" value="MFS_trans_sf"/>
</dbReference>
<feature type="transmembrane region" description="Helical" evidence="4">
    <location>
        <begin position="340"/>
        <end position="365"/>
    </location>
</feature>
<dbReference type="PANTHER" id="PTHR11360">
    <property type="entry name" value="MONOCARBOXYLATE TRANSPORTER"/>
    <property type="match status" value="1"/>
</dbReference>
<evidence type="ECO:0000313" key="7">
    <source>
        <dbReference type="Proteomes" id="UP000045706"/>
    </source>
</evidence>
<sequence length="790" mass="85563">MSATQLQTLTSVNELRDGSETQSIADNAQTSESHDRLGASRWAVLSAAFGITFIAVGMPNSFGVFQEHYESTLFPDKPSPEIIIIGSLSSSLYMILGAFTGRLADVVGYQVVLISGSVLIVGGLFAASFSTQFYQLVLSQGLAFGLGTALVYYPAVSSSGQYFRRHGLVNGVVLSGGALGGCIGPYSVRIMIQRLGLPATFRTLAAMSAGVLTFSCIAFTQARRRPRPRSRKLIDLRLLRDTRFLVILVSGTVAMTGFLPRYFIIPASAVSQGINKGYAAWLLGLMNGLSIIGRLAVGSFADRYGKLTALITSFVLCGVGHVVFWLPAVMVGDEDEKPVALMTLFVIFVGLLGSGFVSLIPVVMSDLFGAEDLASKVGLLNSIMGLGAFAGPSAVYAIVSDGRDFSMAVLFSGLLMIVGGLMLTRMYSLTFTPTINTSNNDATSAMGEGFCQTIQRRNKKRTEKPEVTNTTQDTGTPNTTALSHSHLTRFGEETDSIRQKRVSPSGFLIPGYDHDDIYRMVEDEFLVIAGKFTAHLHAAEYQRLKTQARYQNADAIADISRPVVGSLTELARRRQEDLLRRKRQQQALRQSKAGDGGEAGETEEADDALWRGSSLQGLMDSPRKREVRISALARAESSAGRTGASWDREGGVQRRLNFSGEEAVKRPRPEETADEDEDDLDVPARLRSSPQRMAEPTSSRSKATGFQAASLSLGHAKSVPAKSGNATIETMAPHNVEKTNDKRNSDSEEDDIFTRFKSRQTSDRRRRPAAQKKAEGKGDAEGDIIPSFMS</sequence>
<feature type="domain" description="Major facilitator superfamily (MFS) profile" evidence="5">
    <location>
        <begin position="43"/>
        <end position="431"/>
    </location>
</feature>
<feature type="transmembrane region" description="Helical" evidence="4">
    <location>
        <begin position="106"/>
        <end position="127"/>
    </location>
</feature>
<feature type="region of interest" description="Disordered" evidence="3">
    <location>
        <begin position="456"/>
        <end position="482"/>
    </location>
</feature>
<dbReference type="Proteomes" id="UP000045706">
    <property type="component" value="Unassembled WGS sequence"/>
</dbReference>
<gene>
    <name evidence="6" type="ORF">BN1723_009560</name>
</gene>
<keyword evidence="4" id="KW-0812">Transmembrane</keyword>
<feature type="compositionally biased region" description="Basic and acidic residues" evidence="3">
    <location>
        <begin position="735"/>
        <end position="746"/>
    </location>
</feature>
<feature type="transmembrane region" description="Helical" evidence="4">
    <location>
        <begin position="82"/>
        <end position="99"/>
    </location>
</feature>
<protein>
    <recommendedName>
        <fullName evidence="5">Major facilitator superfamily (MFS) profile domain-containing protein</fullName>
    </recommendedName>
</protein>
<feature type="compositionally biased region" description="Polar residues" evidence="3">
    <location>
        <begin position="688"/>
        <end position="710"/>
    </location>
</feature>